<accession>A0ABW0MY68</accession>
<dbReference type="SUPFAM" id="SSF51182">
    <property type="entry name" value="RmlC-like cupins"/>
    <property type="match status" value="1"/>
</dbReference>
<comment type="similarity">
    <text evidence="1">Belongs to the dTDP-4-dehydrorhamnose 3,5-epimerase family.</text>
</comment>
<comment type="similarity">
    <text evidence="2 3">Belongs to the dTDP-4-dehydrorhamnose reductase family.</text>
</comment>
<feature type="compositionally biased region" description="Basic and acidic residues" evidence="4">
    <location>
        <begin position="446"/>
        <end position="456"/>
    </location>
</feature>
<dbReference type="Gene3D" id="2.60.120.10">
    <property type="entry name" value="Jelly Rolls"/>
    <property type="match status" value="1"/>
</dbReference>
<dbReference type="Gene3D" id="3.90.25.10">
    <property type="entry name" value="UDP-galactose 4-epimerase, domain 1"/>
    <property type="match status" value="1"/>
</dbReference>
<dbReference type="InterPro" id="IPR036291">
    <property type="entry name" value="NAD(P)-bd_dom_sf"/>
</dbReference>
<dbReference type="Gene3D" id="3.40.50.720">
    <property type="entry name" value="NAD(P)-binding Rossmann-like Domain"/>
    <property type="match status" value="1"/>
</dbReference>
<dbReference type="Pfam" id="PF04321">
    <property type="entry name" value="RmlD_sub_bind"/>
    <property type="match status" value="1"/>
</dbReference>
<dbReference type="EMBL" id="JBHSMD010000001">
    <property type="protein sequence ID" value="MFC5491829.1"/>
    <property type="molecule type" value="Genomic_DNA"/>
</dbReference>
<evidence type="ECO:0000256" key="2">
    <source>
        <dbReference type="ARBA" id="ARBA00010944"/>
    </source>
</evidence>
<comment type="function">
    <text evidence="3">Catalyzes the reduction of dTDP-6-deoxy-L-lyxo-4-hexulose to yield dTDP-L-rhamnose.</text>
</comment>
<proteinExistence type="inferred from homology"/>
<dbReference type="InterPro" id="IPR014710">
    <property type="entry name" value="RmlC-like_jellyroll"/>
</dbReference>
<evidence type="ECO:0000313" key="6">
    <source>
        <dbReference type="EMBL" id="MFC5491829.1"/>
    </source>
</evidence>
<evidence type="ECO:0000256" key="3">
    <source>
        <dbReference type="RuleBase" id="RU364082"/>
    </source>
</evidence>
<keyword evidence="3" id="KW-0560">Oxidoreductase</keyword>
<evidence type="ECO:0000256" key="4">
    <source>
        <dbReference type="SAM" id="MobiDB-lite"/>
    </source>
</evidence>
<reference evidence="7" key="1">
    <citation type="journal article" date="2019" name="Int. J. Syst. Evol. Microbiol.">
        <title>The Global Catalogue of Microorganisms (GCM) 10K type strain sequencing project: providing services to taxonomists for standard genome sequencing and annotation.</title>
        <authorList>
            <consortium name="The Broad Institute Genomics Platform"/>
            <consortium name="The Broad Institute Genome Sequencing Center for Infectious Disease"/>
            <person name="Wu L."/>
            <person name="Ma J."/>
        </authorList>
    </citation>
    <scope>NUCLEOTIDE SEQUENCE [LARGE SCALE GENOMIC DNA]</scope>
    <source>
        <strain evidence="7">KACC 13778</strain>
    </source>
</reference>
<dbReference type="Pfam" id="PF00908">
    <property type="entry name" value="dTDP_sugar_isom"/>
    <property type="match status" value="1"/>
</dbReference>
<dbReference type="InterPro" id="IPR005913">
    <property type="entry name" value="dTDP_dehydrorham_reduct"/>
</dbReference>
<comment type="pathway">
    <text evidence="3">Carbohydrate biosynthesis; dTDP-L-rhamnose biosynthesis.</text>
</comment>
<evidence type="ECO:0000256" key="1">
    <source>
        <dbReference type="ARBA" id="ARBA00010154"/>
    </source>
</evidence>
<dbReference type="EC" id="1.1.1.133" evidence="3"/>
<dbReference type="Proteomes" id="UP001595956">
    <property type="component" value="Unassembled WGS sequence"/>
</dbReference>
<keyword evidence="3" id="KW-0521">NADP</keyword>
<dbReference type="SUPFAM" id="SSF51735">
    <property type="entry name" value="NAD(P)-binding Rossmann-fold domains"/>
    <property type="match status" value="1"/>
</dbReference>
<dbReference type="PANTHER" id="PTHR10491:SF4">
    <property type="entry name" value="METHIONINE ADENOSYLTRANSFERASE 2 SUBUNIT BETA"/>
    <property type="match status" value="1"/>
</dbReference>
<dbReference type="InterPro" id="IPR011051">
    <property type="entry name" value="RmlC_Cupin_sf"/>
</dbReference>
<sequence length="464" mass="50133">MTTAVTPTPIPGLLVVGIDLHVDGRGWFRETWQRERMVASGLPDFAPVQHNVSFNHRRGTTRGFHAEPWDKLVAVASGRAFGAWVDLREGPGFGTTFTIPLEPSVAVFVPRGVGNAYQTLEADTAYSYLVNAHWSPEASYTAMDLADPVVAIRWPVPLSCAEMSEKDRRNPQLADVTPVPPRRTLVLGADGQVGRALTRAFPWARAVGRAELDVTDARSLDAVAWGDYDVVLNATAFTAVDAAESEPCRTTAWQVNAAAPAQLARLAREHRFTLVHYSTDYVFDGTRDEHAEDEPLSPLGAYGQSKAAGDLAVSTAPAHYLLRTSWVVGDGPNFVRTMQGLAAGGACPSVVEDQVGRLTFADELARATRHLLESRAAYGTYNVSNAGPSMSWADVARAVYQHSGRSLHDVTGTSTAAYSVDRALAPRPRHSTLDLAKLRGTGFEPEDGRTALERYSRRAAASGP</sequence>
<evidence type="ECO:0000259" key="5">
    <source>
        <dbReference type="Pfam" id="PF04321"/>
    </source>
</evidence>
<dbReference type="CDD" id="cd05254">
    <property type="entry name" value="dTDP_HR_like_SDR_e"/>
    <property type="match status" value="1"/>
</dbReference>
<dbReference type="RefSeq" id="WP_345181309.1">
    <property type="nucleotide sequence ID" value="NZ_BAABFQ010000008.1"/>
</dbReference>
<protein>
    <recommendedName>
        <fullName evidence="3">dTDP-4-dehydrorhamnose reductase</fullName>
        <ecNumber evidence="3">1.1.1.133</ecNumber>
    </recommendedName>
</protein>
<dbReference type="InterPro" id="IPR000888">
    <property type="entry name" value="RmlC-like"/>
</dbReference>
<feature type="region of interest" description="Disordered" evidence="4">
    <location>
        <begin position="439"/>
        <end position="464"/>
    </location>
</feature>
<dbReference type="InterPro" id="IPR029903">
    <property type="entry name" value="RmlD-like-bd"/>
</dbReference>
<keyword evidence="7" id="KW-1185">Reference proteome</keyword>
<evidence type="ECO:0000313" key="7">
    <source>
        <dbReference type="Proteomes" id="UP001595956"/>
    </source>
</evidence>
<dbReference type="PANTHER" id="PTHR10491">
    <property type="entry name" value="DTDP-4-DEHYDRORHAMNOSE REDUCTASE"/>
    <property type="match status" value="1"/>
</dbReference>
<name>A0ABW0MY68_9ACTN</name>
<organism evidence="6 7">
    <name type="scientific">Nocardioides caricicola</name>
    <dbReference type="NCBI Taxonomy" id="634770"/>
    <lineage>
        <taxon>Bacteria</taxon>
        <taxon>Bacillati</taxon>
        <taxon>Actinomycetota</taxon>
        <taxon>Actinomycetes</taxon>
        <taxon>Propionibacteriales</taxon>
        <taxon>Nocardioidaceae</taxon>
        <taxon>Nocardioides</taxon>
    </lineage>
</organism>
<feature type="domain" description="RmlD-like substrate binding" evidence="5">
    <location>
        <begin position="183"/>
        <end position="456"/>
    </location>
</feature>
<comment type="caution">
    <text evidence="6">The sequence shown here is derived from an EMBL/GenBank/DDBJ whole genome shotgun (WGS) entry which is preliminary data.</text>
</comment>
<gene>
    <name evidence="6" type="ORF">ACFPKY_01880</name>
</gene>